<keyword evidence="3" id="KW-1185">Reference proteome</keyword>
<accession>A0A391NT44</accession>
<proteinExistence type="predicted"/>
<organism evidence="2 3">
    <name type="scientific">Kipferlia bialata</name>
    <dbReference type="NCBI Taxonomy" id="797122"/>
    <lineage>
        <taxon>Eukaryota</taxon>
        <taxon>Metamonada</taxon>
        <taxon>Carpediemonas-like organisms</taxon>
        <taxon>Kipferlia</taxon>
    </lineage>
</organism>
<reference evidence="2 3" key="1">
    <citation type="journal article" date="2018" name="PLoS ONE">
        <title>The draft genome of Kipferlia bialata reveals reductive genome evolution in fornicate parasites.</title>
        <authorList>
            <person name="Tanifuji G."/>
            <person name="Takabayashi S."/>
            <person name="Kume K."/>
            <person name="Takagi M."/>
            <person name="Nakayama T."/>
            <person name="Kamikawa R."/>
            <person name="Inagaki Y."/>
            <person name="Hashimoto T."/>
        </authorList>
    </citation>
    <scope>NUCLEOTIDE SEQUENCE [LARGE SCALE GENOMIC DNA]</scope>
    <source>
        <strain evidence="2">NY0173</strain>
    </source>
</reference>
<dbReference type="AlphaFoldDB" id="A0A391NT44"/>
<evidence type="ECO:0000256" key="1">
    <source>
        <dbReference type="SAM" id="MobiDB-lite"/>
    </source>
</evidence>
<dbReference type="Proteomes" id="UP000265618">
    <property type="component" value="Unassembled WGS sequence"/>
</dbReference>
<gene>
    <name evidence="2" type="ORF">KIPB_014174</name>
</gene>
<dbReference type="EMBL" id="BDIP01007135">
    <property type="protein sequence ID" value="GCA64405.1"/>
    <property type="molecule type" value="Genomic_DNA"/>
</dbReference>
<comment type="caution">
    <text evidence="2">The sequence shown here is derived from an EMBL/GenBank/DDBJ whole genome shotgun (WGS) entry which is preliminary data.</text>
</comment>
<protein>
    <submittedName>
        <fullName evidence="2">Uncharacterized protein</fullName>
    </submittedName>
</protein>
<feature type="non-terminal residue" evidence="2">
    <location>
        <position position="1"/>
    </location>
</feature>
<feature type="compositionally biased region" description="Polar residues" evidence="1">
    <location>
        <begin position="108"/>
        <end position="119"/>
    </location>
</feature>
<name>A0A391NT44_9EUKA</name>
<evidence type="ECO:0000313" key="3">
    <source>
        <dbReference type="Proteomes" id="UP000265618"/>
    </source>
</evidence>
<sequence>VKLSLVAAGAVPLVGLAPLRDAVKHLGARLGSDGRDMAEGHIKRLRQEMGKGKGKARKTKTQVPEGEGLTLDDQGTGEALDVEGALSSLETRVRALCPRESDAEDGATKTSAKPKPSSNRPKRGR</sequence>
<evidence type="ECO:0000313" key="2">
    <source>
        <dbReference type="EMBL" id="GCA64405.1"/>
    </source>
</evidence>
<feature type="region of interest" description="Disordered" evidence="1">
    <location>
        <begin position="48"/>
        <end position="76"/>
    </location>
</feature>
<feature type="region of interest" description="Disordered" evidence="1">
    <location>
        <begin position="96"/>
        <end position="125"/>
    </location>
</feature>